<dbReference type="STRING" id="1211777.BN77_1623"/>
<accession>K0PKN6</accession>
<evidence type="ECO:0008006" key="5">
    <source>
        <dbReference type="Google" id="ProtNLM"/>
    </source>
</evidence>
<reference evidence="3 4" key="1">
    <citation type="journal article" date="2013" name="Genome Announc.">
        <title>Draft Genome Sequence of Rhizobium mesoamericanum STM3625, a Nitrogen-Fixing Symbiont of Mimosa pudica Isolated in French Guiana (South America).</title>
        <authorList>
            <person name="Moulin L."/>
            <person name="Mornico D."/>
            <person name="Melkonian R."/>
            <person name="Klonowska A."/>
        </authorList>
    </citation>
    <scope>NUCLEOTIDE SEQUENCE [LARGE SCALE GENOMIC DNA]</scope>
    <source>
        <strain evidence="3 4">STM3625</strain>
    </source>
</reference>
<dbReference type="PANTHER" id="PTHR40940:SF1">
    <property type="entry name" value="PROTEIN BATD"/>
    <property type="match status" value="1"/>
</dbReference>
<dbReference type="HOGENOM" id="CLU_047669_1_0_5"/>
<keyword evidence="4" id="KW-1185">Reference proteome</keyword>
<dbReference type="eggNOG" id="ENOG502Z8JG">
    <property type="taxonomic scope" value="Bacteria"/>
</dbReference>
<dbReference type="EMBL" id="CANI01000006">
    <property type="protein sequence ID" value="CCM74493.1"/>
    <property type="molecule type" value="Genomic_DNA"/>
</dbReference>
<dbReference type="InterPro" id="IPR025738">
    <property type="entry name" value="BatD"/>
</dbReference>
<organism evidence="3 4">
    <name type="scientific">Rhizobium mesoamericanum STM3625</name>
    <dbReference type="NCBI Taxonomy" id="1211777"/>
    <lineage>
        <taxon>Bacteria</taxon>
        <taxon>Pseudomonadati</taxon>
        <taxon>Pseudomonadota</taxon>
        <taxon>Alphaproteobacteria</taxon>
        <taxon>Hyphomicrobiales</taxon>
        <taxon>Rhizobiaceae</taxon>
        <taxon>Rhizobium/Agrobacterium group</taxon>
        <taxon>Rhizobium</taxon>
    </lineage>
</organism>
<dbReference type="Proteomes" id="UP000009319">
    <property type="component" value="Unassembled WGS sequence"/>
</dbReference>
<feature type="chain" id="PRO_5003836047" description="BatD" evidence="2">
    <location>
        <begin position="23"/>
        <end position="419"/>
    </location>
</feature>
<dbReference type="RefSeq" id="WP_007530235.1">
    <property type="nucleotide sequence ID" value="NZ_HF536772.1"/>
</dbReference>
<feature type="signal peptide" evidence="2">
    <location>
        <begin position="1"/>
        <end position="22"/>
    </location>
</feature>
<evidence type="ECO:0000313" key="4">
    <source>
        <dbReference type="Proteomes" id="UP000009319"/>
    </source>
</evidence>
<dbReference type="AlphaFoldDB" id="K0PKN6"/>
<proteinExistence type="predicted"/>
<sequence>MRRIVARLFTMLLAIIGFPALAAEPFARSAIDAGETIMPGEQIRLTVDVFAPGFFTSPPDLPLFDIPDALVTLPQERAQNLVKTVDGVQYSGIRKHYAIVPEKAGSFAVPPVTIEFAYSVDGKPIEASVSTEASIFEVAAAANSSTLFAAHDVRISQSFNGNPANLKVGDAVVRTIVITAKETQSMLLPPVDVGIAAGLKQYTRPPMLEDGVSAGRGEIESRRTETISYVADAEGHFSLPAVRYTWFDLDSSGQTSADLPAVKVSVAAAPARNGIAPEPERPAFEHRREVMLWILVALVAAGCFWSARLLPRVLRRLRSHIENSKWYRLRVLRGTILTAELPQVYAALQKWAASDGYRTLSDHVAGLPDLAREVLELERTLYSGGKGDFDRRRAARALGRTASKASGVASALPPLNPVR</sequence>
<gene>
    <name evidence="3" type="ORF">BN77_1623</name>
</gene>
<protein>
    <recommendedName>
        <fullName evidence="5">BatD</fullName>
    </recommendedName>
</protein>
<name>K0PKN6_9HYPH</name>
<dbReference type="PANTHER" id="PTHR40940">
    <property type="entry name" value="PROTEIN BATD-RELATED"/>
    <property type="match status" value="1"/>
</dbReference>
<keyword evidence="1" id="KW-0472">Membrane</keyword>
<evidence type="ECO:0000256" key="2">
    <source>
        <dbReference type="SAM" id="SignalP"/>
    </source>
</evidence>
<keyword evidence="2" id="KW-0732">Signal</keyword>
<evidence type="ECO:0000256" key="1">
    <source>
        <dbReference type="SAM" id="Phobius"/>
    </source>
</evidence>
<feature type="transmembrane region" description="Helical" evidence="1">
    <location>
        <begin position="290"/>
        <end position="310"/>
    </location>
</feature>
<dbReference type="Pfam" id="PF13584">
    <property type="entry name" value="BatD"/>
    <property type="match status" value="1"/>
</dbReference>
<comment type="caution">
    <text evidence="3">The sequence shown here is derived from an EMBL/GenBank/DDBJ whole genome shotgun (WGS) entry which is preliminary data.</text>
</comment>
<keyword evidence="1" id="KW-0812">Transmembrane</keyword>
<keyword evidence="1" id="KW-1133">Transmembrane helix</keyword>
<evidence type="ECO:0000313" key="3">
    <source>
        <dbReference type="EMBL" id="CCM74493.1"/>
    </source>
</evidence>